<dbReference type="RefSeq" id="WP_198568424.1">
    <property type="nucleotide sequence ID" value="NZ_CP066167.1"/>
</dbReference>
<dbReference type="EMBL" id="CP066167">
    <property type="protein sequence ID" value="QQD16922.1"/>
    <property type="molecule type" value="Genomic_DNA"/>
</dbReference>
<protein>
    <submittedName>
        <fullName evidence="2">DUF3047 domain-containing protein</fullName>
    </submittedName>
</protein>
<sequence>MSKLTLGYRIGQHLGLVGDSGTEGKHPAPTRNAPSPLTTFPAFIRQRRLRRQRRLSALNPPHELPQGNTFTLRADGQWLDTGLVLGAGDNLSLSARGRLFLSKGLEVSISPRTCVWYRIGDGEVARLPAEHAAIHATTAGTLLLQVALPGSFDSPAGDISTDNPPPAMSGAVEVTVSQAPGPATPKLPPGWHYHWKLGKGSLFTQCEQGEGLCCDTQGDVGIIQYPVDIPLSDKLQMDWCWRADTLPSELAEHLQPTHDYLSIAVEFDNGLDLTYMWSSRLAVDTIFQCPLPWWDQRETHWVLRTPQDGLGLWLNESRPLRADYIRAIGGEPPKKVVAVWLIANSAFQGGVGRCRYREINLRDSDQTVRVF</sequence>
<feature type="region of interest" description="Disordered" evidence="1">
    <location>
        <begin position="17"/>
        <end position="39"/>
    </location>
</feature>
<dbReference type="KEGG" id="snan:I6N98_11050"/>
<evidence type="ECO:0000256" key="1">
    <source>
        <dbReference type="SAM" id="MobiDB-lite"/>
    </source>
</evidence>
<reference evidence="2 3" key="1">
    <citation type="submission" date="2020-12" db="EMBL/GenBank/DDBJ databases">
        <authorList>
            <person name="Shan Y."/>
        </authorList>
    </citation>
    <scope>NUCLEOTIDE SEQUENCE [LARGE SCALE GENOMIC DNA]</scope>
    <source>
        <strain evidence="3">csc3.9</strain>
    </source>
</reference>
<name>A0A7T4QYD8_9GAMM</name>
<evidence type="ECO:0000313" key="3">
    <source>
        <dbReference type="Proteomes" id="UP000596063"/>
    </source>
</evidence>
<dbReference type="InterPro" id="IPR021409">
    <property type="entry name" value="DUF3047"/>
</dbReference>
<dbReference type="AlphaFoldDB" id="A0A7T4QYD8"/>
<evidence type="ECO:0000313" key="2">
    <source>
        <dbReference type="EMBL" id="QQD16922.1"/>
    </source>
</evidence>
<dbReference type="Pfam" id="PF11249">
    <property type="entry name" value="DUF3047"/>
    <property type="match status" value="1"/>
</dbReference>
<keyword evidence="3" id="KW-1185">Reference proteome</keyword>
<gene>
    <name evidence="2" type="ORF">I6N98_11050</name>
</gene>
<dbReference type="Proteomes" id="UP000596063">
    <property type="component" value="Chromosome"/>
</dbReference>
<organism evidence="2 3">
    <name type="scientific">Spongiibacter nanhainus</name>
    <dbReference type="NCBI Taxonomy" id="2794344"/>
    <lineage>
        <taxon>Bacteria</taxon>
        <taxon>Pseudomonadati</taxon>
        <taxon>Pseudomonadota</taxon>
        <taxon>Gammaproteobacteria</taxon>
        <taxon>Cellvibrionales</taxon>
        <taxon>Spongiibacteraceae</taxon>
        <taxon>Spongiibacter</taxon>
    </lineage>
</organism>
<accession>A0A7T4QYD8</accession>
<proteinExistence type="predicted"/>